<evidence type="ECO:0000256" key="3">
    <source>
        <dbReference type="ARBA" id="ARBA00022475"/>
    </source>
</evidence>
<feature type="non-terminal residue" evidence="10">
    <location>
        <position position="470"/>
    </location>
</feature>
<evidence type="ECO:0000259" key="9">
    <source>
        <dbReference type="PROSITE" id="PS50850"/>
    </source>
</evidence>
<dbReference type="GO" id="GO:0022857">
    <property type="term" value="F:transmembrane transporter activity"/>
    <property type="evidence" value="ECO:0007669"/>
    <property type="project" value="InterPro"/>
</dbReference>
<evidence type="ECO:0000256" key="4">
    <source>
        <dbReference type="ARBA" id="ARBA00022597"/>
    </source>
</evidence>
<evidence type="ECO:0000256" key="7">
    <source>
        <dbReference type="ARBA" id="ARBA00023136"/>
    </source>
</evidence>
<dbReference type="AlphaFoldDB" id="A0A067RQY9"/>
<feature type="transmembrane region" description="Helical" evidence="8">
    <location>
        <begin position="343"/>
        <end position="364"/>
    </location>
</feature>
<keyword evidence="3" id="KW-1003">Cell membrane</keyword>
<feature type="transmembrane region" description="Helical" evidence="8">
    <location>
        <begin position="101"/>
        <end position="119"/>
    </location>
</feature>
<dbReference type="PROSITE" id="PS50850">
    <property type="entry name" value="MFS"/>
    <property type="match status" value="1"/>
</dbReference>
<keyword evidence="7 8" id="KW-0472">Membrane</keyword>
<dbReference type="FunFam" id="1.20.1250.20:FF:000218">
    <property type="entry name" value="facilitated trehalose transporter Tret1"/>
    <property type="match status" value="1"/>
</dbReference>
<dbReference type="Proteomes" id="UP000027135">
    <property type="component" value="Unassembled WGS sequence"/>
</dbReference>
<keyword evidence="11" id="KW-1185">Reference proteome</keyword>
<feature type="domain" description="Major facilitator superfamily (MFS) profile" evidence="9">
    <location>
        <begin position="1"/>
        <end position="431"/>
    </location>
</feature>
<name>A0A067RQY9_ZOONE</name>
<feature type="transmembrane region" description="Helical" evidence="8">
    <location>
        <begin position="409"/>
        <end position="427"/>
    </location>
</feature>
<proteinExistence type="predicted"/>
<gene>
    <name evidence="10" type="ORF">L798_10929</name>
</gene>
<evidence type="ECO:0000256" key="1">
    <source>
        <dbReference type="ARBA" id="ARBA00004651"/>
    </source>
</evidence>
<keyword evidence="4 10" id="KW-0762">Sugar transport</keyword>
<keyword evidence="5 8" id="KW-0812">Transmembrane</keyword>
<dbReference type="OMA" id="QAECCKA"/>
<evidence type="ECO:0000256" key="8">
    <source>
        <dbReference type="SAM" id="Phobius"/>
    </source>
</evidence>
<dbReference type="InParanoid" id="A0A067RQY9"/>
<sequence>MPSGVAGSIMFICQPVGSVLSGIVLEQLGRKKSMILVNFPHVIGWFIYYFASSVPMLYLSAVIMGLGVGFMEAPIITYVGEISQPQLRGILTSYSGKWCPVAGMFVQLGFFLEFLLGTVSNWRTAAAISAAVPIATVIAITQVPETPIWLLSRGRFEEAEKSLCWLRGWVSPAAVSREFNELVLYTEKMKRLKHGPPKSAEGDDAERVSPSDVACREGVCVGKIRQLLKPQTLRPLSLVLMFFFFQHASGFTAMRPYLVQVFDEFGLPLDAHWVTVLTGVVGLVGNIVCMVGVSWCGKRPLSLVSMAVASMASLLLGAYAFAVLSPGDVATGGTRHTASWTPLTLFVVYAFMQNTGVQPIPWMILSEVFPFRSRGLASGTAAAGSYILAFLASKTFLSLKSALGLHGVFWLYGSLGFVGFFAIYWTFSETEGRSLEDIEEFYKKGIRGKIPKKEISERVAKESSTKFSPS</sequence>
<dbReference type="InterPro" id="IPR020846">
    <property type="entry name" value="MFS_dom"/>
</dbReference>
<comment type="subcellular location">
    <subcellularLocation>
        <location evidence="1">Cell membrane</location>
        <topology evidence="1">Multi-pass membrane protein</topology>
    </subcellularLocation>
</comment>
<dbReference type="PANTHER" id="PTHR48021:SF39">
    <property type="entry name" value="MAJOR FACILITATOR SUPERFAMILY (MFS) PROFILE DOMAIN-CONTAINING PROTEIN"/>
    <property type="match status" value="1"/>
</dbReference>
<accession>A0A067RQY9</accession>
<dbReference type="PROSITE" id="PS00217">
    <property type="entry name" value="SUGAR_TRANSPORT_2"/>
    <property type="match status" value="1"/>
</dbReference>
<dbReference type="GO" id="GO:0005886">
    <property type="term" value="C:plasma membrane"/>
    <property type="evidence" value="ECO:0007669"/>
    <property type="project" value="UniProtKB-SubCell"/>
</dbReference>
<organism evidence="10 11">
    <name type="scientific">Zootermopsis nevadensis</name>
    <name type="common">Dampwood termite</name>
    <dbReference type="NCBI Taxonomy" id="136037"/>
    <lineage>
        <taxon>Eukaryota</taxon>
        <taxon>Metazoa</taxon>
        <taxon>Ecdysozoa</taxon>
        <taxon>Arthropoda</taxon>
        <taxon>Hexapoda</taxon>
        <taxon>Insecta</taxon>
        <taxon>Pterygota</taxon>
        <taxon>Neoptera</taxon>
        <taxon>Polyneoptera</taxon>
        <taxon>Dictyoptera</taxon>
        <taxon>Blattodea</taxon>
        <taxon>Blattoidea</taxon>
        <taxon>Termitoidae</taxon>
        <taxon>Termopsidae</taxon>
        <taxon>Zootermopsis</taxon>
    </lineage>
</organism>
<dbReference type="InterPro" id="IPR005829">
    <property type="entry name" value="Sugar_transporter_CS"/>
</dbReference>
<keyword evidence="6 8" id="KW-1133">Transmembrane helix</keyword>
<feature type="transmembrane region" description="Helical" evidence="8">
    <location>
        <begin position="6"/>
        <end position="25"/>
    </location>
</feature>
<evidence type="ECO:0000313" key="11">
    <source>
        <dbReference type="Proteomes" id="UP000027135"/>
    </source>
</evidence>
<dbReference type="SUPFAM" id="SSF103473">
    <property type="entry name" value="MFS general substrate transporter"/>
    <property type="match status" value="1"/>
</dbReference>
<dbReference type="InterPro" id="IPR036259">
    <property type="entry name" value="MFS_trans_sf"/>
</dbReference>
<feature type="transmembrane region" description="Helical" evidence="8">
    <location>
        <begin position="303"/>
        <end position="323"/>
    </location>
</feature>
<evidence type="ECO:0000256" key="5">
    <source>
        <dbReference type="ARBA" id="ARBA00022692"/>
    </source>
</evidence>
<evidence type="ECO:0000313" key="10">
    <source>
        <dbReference type="EMBL" id="KDR23065.1"/>
    </source>
</evidence>
<dbReference type="eggNOG" id="KOG0254">
    <property type="taxonomic scope" value="Eukaryota"/>
</dbReference>
<dbReference type="InterPro" id="IPR005828">
    <property type="entry name" value="MFS_sugar_transport-like"/>
</dbReference>
<dbReference type="EMBL" id="KK852475">
    <property type="protein sequence ID" value="KDR23065.1"/>
    <property type="molecule type" value="Genomic_DNA"/>
</dbReference>
<dbReference type="Pfam" id="PF00083">
    <property type="entry name" value="Sugar_tr"/>
    <property type="match status" value="1"/>
</dbReference>
<feature type="transmembrane region" description="Helical" evidence="8">
    <location>
        <begin position="273"/>
        <end position="296"/>
    </location>
</feature>
<dbReference type="InterPro" id="IPR050549">
    <property type="entry name" value="MFS_Trehalose_Transporter"/>
</dbReference>
<feature type="transmembrane region" description="Helical" evidence="8">
    <location>
        <begin position="376"/>
        <end position="397"/>
    </location>
</feature>
<evidence type="ECO:0000256" key="6">
    <source>
        <dbReference type="ARBA" id="ARBA00022989"/>
    </source>
</evidence>
<keyword evidence="2" id="KW-0813">Transport</keyword>
<feature type="transmembrane region" description="Helical" evidence="8">
    <location>
        <begin position="233"/>
        <end position="253"/>
    </location>
</feature>
<reference evidence="10 11" key="1">
    <citation type="journal article" date="2014" name="Nat. Commun.">
        <title>Molecular traces of alternative social organization in a termite genome.</title>
        <authorList>
            <person name="Terrapon N."/>
            <person name="Li C."/>
            <person name="Robertson H.M."/>
            <person name="Ji L."/>
            <person name="Meng X."/>
            <person name="Booth W."/>
            <person name="Chen Z."/>
            <person name="Childers C.P."/>
            <person name="Glastad K.M."/>
            <person name="Gokhale K."/>
            <person name="Gowin J."/>
            <person name="Gronenberg W."/>
            <person name="Hermansen R.A."/>
            <person name="Hu H."/>
            <person name="Hunt B.G."/>
            <person name="Huylmans A.K."/>
            <person name="Khalil S.M."/>
            <person name="Mitchell R.D."/>
            <person name="Munoz-Torres M.C."/>
            <person name="Mustard J.A."/>
            <person name="Pan H."/>
            <person name="Reese J.T."/>
            <person name="Scharf M.E."/>
            <person name="Sun F."/>
            <person name="Vogel H."/>
            <person name="Xiao J."/>
            <person name="Yang W."/>
            <person name="Yang Z."/>
            <person name="Yang Z."/>
            <person name="Zhou J."/>
            <person name="Zhu J."/>
            <person name="Brent C.S."/>
            <person name="Elsik C.G."/>
            <person name="Goodisman M.A."/>
            <person name="Liberles D.A."/>
            <person name="Roe R.M."/>
            <person name="Vargo E.L."/>
            <person name="Vilcinskas A."/>
            <person name="Wang J."/>
            <person name="Bornberg-Bauer E."/>
            <person name="Korb J."/>
            <person name="Zhang G."/>
            <person name="Liebig J."/>
        </authorList>
    </citation>
    <scope>NUCLEOTIDE SEQUENCE [LARGE SCALE GENOMIC DNA]</scope>
    <source>
        <tissue evidence="10">Whole organism</tissue>
    </source>
</reference>
<dbReference type="PANTHER" id="PTHR48021">
    <property type="match status" value="1"/>
</dbReference>
<evidence type="ECO:0000256" key="2">
    <source>
        <dbReference type="ARBA" id="ARBA00022448"/>
    </source>
</evidence>
<dbReference type="Gene3D" id="1.20.1250.20">
    <property type="entry name" value="MFS general substrate transporter like domains"/>
    <property type="match status" value="1"/>
</dbReference>
<protein>
    <submittedName>
        <fullName evidence="10">Solute carrier family 2, facilitated glucose transporter member 6</fullName>
    </submittedName>
</protein>
<feature type="transmembrane region" description="Helical" evidence="8">
    <location>
        <begin position="57"/>
        <end position="80"/>
    </location>
</feature>